<accession>A0A0C2IXU0</accession>
<gene>
    <name evidence="1" type="ORF">RF11_01643</name>
</gene>
<organism evidence="1 2">
    <name type="scientific">Thelohanellus kitauei</name>
    <name type="common">Myxosporean</name>
    <dbReference type="NCBI Taxonomy" id="669202"/>
    <lineage>
        <taxon>Eukaryota</taxon>
        <taxon>Metazoa</taxon>
        <taxon>Cnidaria</taxon>
        <taxon>Myxozoa</taxon>
        <taxon>Myxosporea</taxon>
        <taxon>Bivalvulida</taxon>
        <taxon>Platysporina</taxon>
        <taxon>Myxobolidae</taxon>
        <taxon>Thelohanellus</taxon>
    </lineage>
</organism>
<comment type="caution">
    <text evidence="1">The sequence shown here is derived from an EMBL/GenBank/DDBJ whole genome shotgun (WGS) entry which is preliminary data.</text>
</comment>
<reference evidence="1 2" key="1">
    <citation type="journal article" date="2014" name="Genome Biol. Evol.">
        <title>The genome of the myxosporean Thelohanellus kitauei shows adaptations to nutrient acquisition within its fish host.</title>
        <authorList>
            <person name="Yang Y."/>
            <person name="Xiong J."/>
            <person name="Zhou Z."/>
            <person name="Huo F."/>
            <person name="Miao W."/>
            <person name="Ran C."/>
            <person name="Liu Y."/>
            <person name="Zhang J."/>
            <person name="Feng J."/>
            <person name="Wang M."/>
            <person name="Wang M."/>
            <person name="Wang L."/>
            <person name="Yao B."/>
        </authorList>
    </citation>
    <scope>NUCLEOTIDE SEQUENCE [LARGE SCALE GENOMIC DNA]</scope>
    <source>
        <strain evidence="1">Wuqing</strain>
    </source>
</reference>
<keyword evidence="2" id="KW-1185">Reference proteome</keyword>
<dbReference type="EMBL" id="JWZT01002159">
    <property type="protein sequence ID" value="KII70189.1"/>
    <property type="molecule type" value="Genomic_DNA"/>
</dbReference>
<name>A0A0C2IXU0_THEKT</name>
<proteinExistence type="predicted"/>
<protein>
    <submittedName>
        <fullName evidence="1">Uncharacterized protein</fullName>
    </submittedName>
</protein>
<evidence type="ECO:0000313" key="1">
    <source>
        <dbReference type="EMBL" id="KII70189.1"/>
    </source>
</evidence>
<sequence>MSISATDERIRNQINWDNGNISFGINADTKMYMPFVWFKVIEELENRYNRYLSIDNDLDLLLEVQHDHRLNLNIPHRSDMILVYIIHFQEKPAIILKPLNKRISQLNSP</sequence>
<dbReference type="AlphaFoldDB" id="A0A0C2IXU0"/>
<dbReference type="Proteomes" id="UP000031668">
    <property type="component" value="Unassembled WGS sequence"/>
</dbReference>
<evidence type="ECO:0000313" key="2">
    <source>
        <dbReference type="Proteomes" id="UP000031668"/>
    </source>
</evidence>